<feature type="transmembrane region" description="Helical" evidence="7">
    <location>
        <begin position="442"/>
        <end position="460"/>
    </location>
</feature>
<accession>M1UWY6</accession>
<dbReference type="GO" id="GO:0035435">
    <property type="term" value="P:phosphate ion transmembrane transport"/>
    <property type="evidence" value="ECO:0007669"/>
    <property type="project" value="TreeGrafter"/>
</dbReference>
<feature type="transmembrane region" description="Helical" evidence="7">
    <location>
        <begin position="200"/>
        <end position="219"/>
    </location>
</feature>
<dbReference type="PANTHER" id="PTHR11101">
    <property type="entry name" value="PHOSPHATE TRANSPORTER"/>
    <property type="match status" value="1"/>
</dbReference>
<keyword evidence="2 7" id="KW-0813">Transport</keyword>
<keyword evidence="6 7" id="KW-0472">Membrane</keyword>
<proteinExistence type="inferred from homology"/>
<evidence type="ECO:0000256" key="1">
    <source>
        <dbReference type="ARBA" id="ARBA00004141"/>
    </source>
</evidence>
<feature type="transmembrane region" description="Helical" evidence="7">
    <location>
        <begin position="324"/>
        <end position="347"/>
    </location>
</feature>
<dbReference type="EMBL" id="AP006501">
    <property type="protein sequence ID" value="BAM82831.1"/>
    <property type="molecule type" value="Genomic_DNA"/>
</dbReference>
<evidence type="ECO:0000256" key="2">
    <source>
        <dbReference type="ARBA" id="ARBA00022448"/>
    </source>
</evidence>
<dbReference type="InterPro" id="IPR001204">
    <property type="entry name" value="Phos_transporter"/>
</dbReference>
<feature type="transmembrane region" description="Helical" evidence="7">
    <location>
        <begin position="581"/>
        <end position="607"/>
    </location>
</feature>
<keyword evidence="4 7" id="KW-0812">Transmembrane</keyword>
<reference evidence="8 9" key="2">
    <citation type="journal article" date="2007" name="BMC Biol.">
        <title>A 100%-complete sequence reveals unusually simple genomic features in the hot-spring red alga Cyanidioschyzon merolae.</title>
        <authorList>
            <person name="Nozaki H."/>
            <person name="Takano H."/>
            <person name="Misumi O."/>
            <person name="Terasawa K."/>
            <person name="Matsuzaki M."/>
            <person name="Maruyama S."/>
            <person name="Nishida K."/>
            <person name="Yagisawa F."/>
            <person name="Yoshida Y."/>
            <person name="Fujiwara T."/>
            <person name="Takio S."/>
            <person name="Tamura K."/>
            <person name="Chung S.J."/>
            <person name="Nakamura S."/>
            <person name="Kuroiwa H."/>
            <person name="Tanaka K."/>
            <person name="Sato N."/>
            <person name="Kuroiwa T."/>
        </authorList>
    </citation>
    <scope>NUCLEOTIDE SEQUENCE [LARGE SCALE GENOMIC DNA]</scope>
    <source>
        <strain evidence="8 9">10D</strain>
    </source>
</reference>
<evidence type="ECO:0000256" key="7">
    <source>
        <dbReference type="RuleBase" id="RU363058"/>
    </source>
</evidence>
<protein>
    <recommendedName>
        <fullName evidence="7">Phosphate transporter</fullName>
    </recommendedName>
</protein>
<dbReference type="OrthoDB" id="3492at2759"/>
<dbReference type="Pfam" id="PF01384">
    <property type="entry name" value="PHO4"/>
    <property type="match status" value="1"/>
</dbReference>
<feature type="transmembrane region" description="Helical" evidence="7">
    <location>
        <begin position="495"/>
        <end position="515"/>
    </location>
</feature>
<dbReference type="GeneID" id="16997322"/>
<dbReference type="Proteomes" id="UP000007014">
    <property type="component" value="Chromosome 19"/>
</dbReference>
<gene>
    <name evidence="8" type="ORF">CYME_CMS220C</name>
</gene>
<dbReference type="OMA" id="AYTYVFA"/>
<organism evidence="8 9">
    <name type="scientific">Cyanidioschyzon merolae (strain NIES-3377 / 10D)</name>
    <name type="common">Unicellular red alga</name>
    <dbReference type="NCBI Taxonomy" id="280699"/>
    <lineage>
        <taxon>Eukaryota</taxon>
        <taxon>Rhodophyta</taxon>
        <taxon>Bangiophyceae</taxon>
        <taxon>Cyanidiales</taxon>
        <taxon>Cyanidiaceae</taxon>
        <taxon>Cyanidioschyzon</taxon>
    </lineage>
</organism>
<comment type="function">
    <text evidence="7">Sodium-phosphate symporter.</text>
</comment>
<feature type="transmembrane region" description="Helical" evidence="7">
    <location>
        <begin position="160"/>
        <end position="180"/>
    </location>
</feature>
<dbReference type="GO" id="GO:0016020">
    <property type="term" value="C:membrane"/>
    <property type="evidence" value="ECO:0007669"/>
    <property type="project" value="UniProtKB-SubCell"/>
</dbReference>
<dbReference type="STRING" id="280699.M1UWY6"/>
<comment type="similarity">
    <text evidence="7">Belongs to the inorganic phosphate transporter (PiT) (TC 2.A.20) family.</text>
</comment>
<feature type="transmembrane region" description="Helical" evidence="7">
    <location>
        <begin position="116"/>
        <end position="139"/>
    </location>
</feature>
<feature type="transmembrane region" description="Helical" evidence="7">
    <location>
        <begin position="294"/>
        <end position="312"/>
    </location>
</feature>
<dbReference type="GO" id="GO:0005315">
    <property type="term" value="F:phosphate transmembrane transporter activity"/>
    <property type="evidence" value="ECO:0007669"/>
    <property type="project" value="InterPro"/>
</dbReference>
<dbReference type="PANTHER" id="PTHR11101:SF80">
    <property type="entry name" value="PHOSPHATE TRANSPORTER"/>
    <property type="match status" value="1"/>
</dbReference>
<evidence type="ECO:0000256" key="4">
    <source>
        <dbReference type="ARBA" id="ARBA00022692"/>
    </source>
</evidence>
<dbReference type="Gramene" id="CMS220CT">
    <property type="protein sequence ID" value="CMS220CT"/>
    <property type="gene ID" value="CMS220C"/>
</dbReference>
<sequence length="611" mass="64580">MRPGKCGGRPPHLAYVVSGPAQRALCLPVHPGRLAVRSELSGSTRAHRSSISCFSCRNYGIRAAQLSPTWLRVRESLRERARWTAPRQTTQRGFRLNASLVADAASAAAGTLSGHILSPFVLVCLSLCIAFLLSAALGANDVANALGTSVGTGAVSIGKALAIGAVCEFAGAVLFGSTVTKTISTGVVSISGAVATSPSLYMLGMLCVLVGCTMWLGLATRYGLPVSSTHSVVGSLIGLGMISGWKIQWEAVLRIVLSWIISPLMGGVVAWLLFRFIRQTIIDAPRPTRAMRRWLPTLCGSMLFILTLFLQLESEHSTGWTLFQAVASSFGVAALGAGVSGALTSFIHSKQFVRRSIPRENIRGNGRKIDASEAAAVALAAFGALQANEESTNEDEYSSGAHWSEDIQLLPTCEYVPTTMDIVMSSTSLSLTTYARKRQHDIIEQVFSILQLLTACFVSFSHGSNDVSNAIGPFASILAVYRSGGSAAVSGEVLVPPWALVLGGLGISFGLGVWGRPVMDTVGKKITHLVPTRGFCVELSTALTVLMATQIGMPVSTTHTLIGSIVAMGLATGRGSVNRRVLLNILLSWFVTVPVSAALTALCFLSLRGFV</sequence>
<dbReference type="RefSeq" id="XP_005538867.1">
    <property type="nucleotide sequence ID" value="XM_005538810.1"/>
</dbReference>
<name>M1UWY6_CYAM1</name>
<evidence type="ECO:0000256" key="3">
    <source>
        <dbReference type="ARBA" id="ARBA00022592"/>
    </source>
</evidence>
<evidence type="ECO:0000313" key="9">
    <source>
        <dbReference type="Proteomes" id="UP000007014"/>
    </source>
</evidence>
<keyword evidence="3 7" id="KW-0592">Phosphate transport</keyword>
<dbReference type="KEGG" id="cme:CYME_CMS220C"/>
<dbReference type="eggNOG" id="KOG2493">
    <property type="taxonomic scope" value="Eukaryota"/>
</dbReference>
<keyword evidence="5 7" id="KW-1133">Transmembrane helix</keyword>
<dbReference type="AlphaFoldDB" id="M1UWY6"/>
<evidence type="ECO:0000313" key="8">
    <source>
        <dbReference type="EMBL" id="BAM82831.1"/>
    </source>
</evidence>
<keyword evidence="9" id="KW-1185">Reference proteome</keyword>
<reference evidence="8 9" key="1">
    <citation type="journal article" date="2004" name="Nature">
        <title>Genome sequence of the ultrasmall unicellular red alga Cyanidioschyzon merolae 10D.</title>
        <authorList>
            <person name="Matsuzaki M."/>
            <person name="Misumi O."/>
            <person name="Shin-i T."/>
            <person name="Maruyama S."/>
            <person name="Takahara M."/>
            <person name="Miyagishima S."/>
            <person name="Mori T."/>
            <person name="Nishida K."/>
            <person name="Yagisawa F."/>
            <person name="Nishida K."/>
            <person name="Yoshida Y."/>
            <person name="Nishimura Y."/>
            <person name="Nakao S."/>
            <person name="Kobayashi T."/>
            <person name="Momoyama Y."/>
            <person name="Higashiyama T."/>
            <person name="Minoda A."/>
            <person name="Sano M."/>
            <person name="Nomoto H."/>
            <person name="Oishi K."/>
            <person name="Hayashi H."/>
            <person name="Ohta F."/>
            <person name="Nishizaka S."/>
            <person name="Haga S."/>
            <person name="Miura S."/>
            <person name="Morishita T."/>
            <person name="Kabeya Y."/>
            <person name="Terasawa K."/>
            <person name="Suzuki Y."/>
            <person name="Ishii Y."/>
            <person name="Asakawa S."/>
            <person name="Takano H."/>
            <person name="Ohta N."/>
            <person name="Kuroiwa H."/>
            <person name="Tanaka K."/>
            <person name="Shimizu N."/>
            <person name="Sugano S."/>
            <person name="Sato N."/>
            <person name="Nozaki H."/>
            <person name="Ogasawara N."/>
            <person name="Kohara Y."/>
            <person name="Kuroiwa T."/>
        </authorList>
    </citation>
    <scope>NUCLEOTIDE SEQUENCE [LARGE SCALE GENOMIC DNA]</scope>
    <source>
        <strain evidence="8 9">10D</strain>
    </source>
</reference>
<feature type="transmembrane region" description="Helical" evidence="7">
    <location>
        <begin position="251"/>
        <end position="274"/>
    </location>
</feature>
<dbReference type="HOGENOM" id="CLU_015355_3_3_1"/>
<evidence type="ECO:0000256" key="5">
    <source>
        <dbReference type="ARBA" id="ARBA00022989"/>
    </source>
</evidence>
<evidence type="ECO:0000256" key="6">
    <source>
        <dbReference type="ARBA" id="ARBA00023136"/>
    </source>
</evidence>
<comment type="subcellular location">
    <subcellularLocation>
        <location evidence="1 7">Membrane</location>
        <topology evidence="1 7">Multi-pass membrane protein</topology>
    </subcellularLocation>
</comment>